<dbReference type="AlphaFoldDB" id="E3J555"/>
<dbReference type="Gene3D" id="3.60.15.10">
    <property type="entry name" value="Ribonuclease Z/Hydroxyacylglutathione hydrolase-like"/>
    <property type="match status" value="1"/>
</dbReference>
<reference evidence="2 3" key="1">
    <citation type="submission" date="2010-10" db="EMBL/GenBank/DDBJ databases">
        <title>Complete sequence of Frankia sp. EuI1c.</title>
        <authorList>
            <consortium name="US DOE Joint Genome Institute"/>
            <person name="Lucas S."/>
            <person name="Copeland A."/>
            <person name="Lapidus A."/>
            <person name="Cheng J.-F."/>
            <person name="Bruce D."/>
            <person name="Goodwin L."/>
            <person name="Pitluck S."/>
            <person name="Chertkov O."/>
            <person name="Detter J.C."/>
            <person name="Han C."/>
            <person name="Tapia R."/>
            <person name="Land M."/>
            <person name="Hauser L."/>
            <person name="Jeffries C."/>
            <person name="Kyrpides N."/>
            <person name="Ivanova N."/>
            <person name="Mikhailova N."/>
            <person name="Beauchemin N."/>
            <person name="Sen A."/>
            <person name="Sur S.A."/>
            <person name="Gtari M."/>
            <person name="Wall L."/>
            <person name="Tisa L."/>
            <person name="Woyke T."/>
        </authorList>
    </citation>
    <scope>NUCLEOTIDE SEQUENCE [LARGE SCALE GENOMIC DNA]</scope>
    <source>
        <strain evidence="3">DSM 45817 / CECT 9037 / EuI1c</strain>
    </source>
</reference>
<dbReference type="eggNOG" id="COG1234">
    <property type="taxonomic scope" value="Bacteria"/>
</dbReference>
<gene>
    <name evidence="2" type="ordered locus">FraEuI1c_2620</name>
</gene>
<name>E3J555_PSEI1</name>
<protein>
    <submittedName>
        <fullName evidence="2">Beta-lactamase domain protein</fullName>
    </submittedName>
</protein>
<evidence type="ECO:0000313" key="2">
    <source>
        <dbReference type="EMBL" id="ADP80653.1"/>
    </source>
</evidence>
<dbReference type="Pfam" id="PF12706">
    <property type="entry name" value="Lactamase_B_2"/>
    <property type="match status" value="1"/>
</dbReference>
<dbReference type="OrthoDB" id="9800940at2"/>
<dbReference type="CDD" id="cd07716">
    <property type="entry name" value="RNaseZ_short-form-like_MBL-fold"/>
    <property type="match status" value="1"/>
</dbReference>
<sequence>MRLTVLGCRQGMPADGQASSSYMVSTGSARVLLDCGPGAATALSSIAHPSDLDAIIISHLHADHCYDLLTLGKTLLSGRLRDPERFPTLRDAARMEWPPVPLYVPKGGRARLEILASAFPVPSFPMLDRSFDVAFELHEYEPADVFTVGDCKMTMHQTKHSLPNCGTRIESPEGSFAFTGDTTYTPDLVPLAQDVDLFLTEATLEEPDTTSHGHLCAAEAGEVAAAADVAQLVLTHFITADETWLKARKADAERSYGGPVHLAAPGRSFDIRPAGGTR</sequence>
<dbReference type="HOGENOM" id="CLU_031317_3_0_11"/>
<dbReference type="InParanoid" id="E3J555"/>
<dbReference type="GO" id="GO:0042781">
    <property type="term" value="F:3'-tRNA processing endoribonuclease activity"/>
    <property type="evidence" value="ECO:0007669"/>
    <property type="project" value="TreeGrafter"/>
</dbReference>
<dbReference type="EMBL" id="CP002299">
    <property type="protein sequence ID" value="ADP80653.1"/>
    <property type="molecule type" value="Genomic_DNA"/>
</dbReference>
<evidence type="ECO:0000313" key="3">
    <source>
        <dbReference type="Proteomes" id="UP000002484"/>
    </source>
</evidence>
<dbReference type="PANTHER" id="PTHR46018:SF4">
    <property type="entry name" value="METALLO-HYDROLASE YHFI-RELATED"/>
    <property type="match status" value="1"/>
</dbReference>
<dbReference type="RefSeq" id="WP_013423771.1">
    <property type="nucleotide sequence ID" value="NC_014666.1"/>
</dbReference>
<dbReference type="KEGG" id="fri:FraEuI1c_2620"/>
<accession>E3J555</accession>
<dbReference type="SMART" id="SM00849">
    <property type="entry name" value="Lactamase_B"/>
    <property type="match status" value="1"/>
</dbReference>
<dbReference type="PANTHER" id="PTHR46018">
    <property type="entry name" value="ZINC PHOSPHODIESTERASE ELAC PROTEIN 1"/>
    <property type="match status" value="1"/>
</dbReference>
<evidence type="ECO:0000259" key="1">
    <source>
        <dbReference type="SMART" id="SM00849"/>
    </source>
</evidence>
<feature type="domain" description="Metallo-beta-lactamase" evidence="1">
    <location>
        <begin position="18"/>
        <end position="214"/>
    </location>
</feature>
<organism evidence="2 3">
    <name type="scientific">Pseudofrankia inefficax (strain DSM 45817 / CECT 9037 / DDB 130130 / EuI1c)</name>
    <name type="common">Frankia inefficax</name>
    <dbReference type="NCBI Taxonomy" id="298654"/>
    <lineage>
        <taxon>Bacteria</taxon>
        <taxon>Bacillati</taxon>
        <taxon>Actinomycetota</taxon>
        <taxon>Actinomycetes</taxon>
        <taxon>Frankiales</taxon>
        <taxon>Frankiaceae</taxon>
        <taxon>Pseudofrankia</taxon>
    </lineage>
</organism>
<keyword evidence="3" id="KW-1185">Reference proteome</keyword>
<dbReference type="InterPro" id="IPR001279">
    <property type="entry name" value="Metallo-B-lactamas"/>
</dbReference>
<dbReference type="SUPFAM" id="SSF56281">
    <property type="entry name" value="Metallo-hydrolase/oxidoreductase"/>
    <property type="match status" value="1"/>
</dbReference>
<dbReference type="STRING" id="298654.FraEuI1c_2620"/>
<dbReference type="Proteomes" id="UP000002484">
    <property type="component" value="Chromosome"/>
</dbReference>
<proteinExistence type="predicted"/>
<dbReference type="InterPro" id="IPR036866">
    <property type="entry name" value="RibonucZ/Hydroxyglut_hydro"/>
</dbReference>